<reference evidence="3 4" key="1">
    <citation type="submission" date="2021-04" db="EMBL/GenBank/DDBJ databases">
        <title>Genomics, taxonomy and metabolism of representatives of sulfur bacteria of the genus Thiothrix: Thiothrix fructosivorans QT, Thiothrix unzii A1T and three new species, Thiothrix subterranea sp. nov., Thiothrix litoralis sp. nov. and 'Candidatus Thiothrix anitrata' sp. nov.</title>
        <authorList>
            <person name="Ravin N.V."/>
            <person name="Smolyakov D."/>
            <person name="Rudenko T.S."/>
            <person name="Mardanov A.V."/>
            <person name="Beletsky A.V."/>
            <person name="Markov N.D."/>
            <person name="Fomenkov A.I."/>
            <person name="Roberts R.J."/>
            <person name="Karnachuk O.V."/>
            <person name="Novikov A."/>
            <person name="Grabovich M.Y."/>
        </authorList>
    </citation>
    <scope>NUCLEOTIDE SEQUENCE [LARGE SCALE GENOMIC DNA]</scope>
    <source>
        <strain evidence="3 4">AS</strain>
    </source>
</reference>
<dbReference type="RefSeq" id="WP_210222669.1">
    <property type="nucleotide sequence ID" value="NZ_CP072801.1"/>
</dbReference>
<accession>A0ABX7WR25</accession>
<feature type="compositionally biased region" description="Polar residues" evidence="2">
    <location>
        <begin position="211"/>
        <end position="221"/>
    </location>
</feature>
<dbReference type="InterPro" id="IPR020945">
    <property type="entry name" value="DMSO/NO3_reduct_chaperone"/>
</dbReference>
<dbReference type="Proteomes" id="UP000672039">
    <property type="component" value="Chromosome"/>
</dbReference>
<dbReference type="Pfam" id="PF02613">
    <property type="entry name" value="Nitrate_red_del"/>
    <property type="match status" value="1"/>
</dbReference>
<feature type="region of interest" description="Disordered" evidence="2">
    <location>
        <begin position="206"/>
        <end position="227"/>
    </location>
</feature>
<gene>
    <name evidence="3" type="primary">narJ</name>
    <name evidence="3" type="ORF">J9253_20570</name>
</gene>
<name>A0ABX7WR25_9GAMM</name>
<evidence type="ECO:0000256" key="1">
    <source>
        <dbReference type="ARBA" id="ARBA00023063"/>
    </source>
</evidence>
<protein>
    <submittedName>
        <fullName evidence="3">Nitrate reductase molybdenum cofactor assembly chaperone</fullName>
    </submittedName>
</protein>
<dbReference type="InterPro" id="IPR036411">
    <property type="entry name" value="TorD-like_sf"/>
</dbReference>
<keyword evidence="4" id="KW-1185">Reference proteome</keyword>
<sequence length="227" mass="25564">MIKSLAVIARLLDYPSAELVEARSALIDVIREETRFPAALRGSLTNFVQQLCTAELMDSQEDYVALFDRGRTLSLLLFEHVHGESRARGQAMVDLLQQYRDAGLELSAKELPDYIPLFLEYLSTREEDEAAQGLGDVHPILALLSARLQERESAYHLLFDALLAMINIQPDMAVLREKAAAEPRDDTAAAMDKVWEEEMVNFVEDKGASCRPTQSTSQTHTLHFREN</sequence>
<dbReference type="PANTHER" id="PTHR43680">
    <property type="entry name" value="NITRATE REDUCTASE MOLYBDENUM COFACTOR ASSEMBLY CHAPERONE"/>
    <property type="match status" value="1"/>
</dbReference>
<organism evidence="3 4">
    <name type="scientific">Thiothrix litoralis</name>
    <dbReference type="NCBI Taxonomy" id="2891210"/>
    <lineage>
        <taxon>Bacteria</taxon>
        <taxon>Pseudomonadati</taxon>
        <taxon>Pseudomonadota</taxon>
        <taxon>Gammaproteobacteria</taxon>
        <taxon>Thiotrichales</taxon>
        <taxon>Thiotrichaceae</taxon>
        <taxon>Thiothrix</taxon>
    </lineage>
</organism>
<dbReference type="NCBIfam" id="TIGR00684">
    <property type="entry name" value="narJ"/>
    <property type="match status" value="1"/>
</dbReference>
<proteinExistence type="predicted"/>
<evidence type="ECO:0000256" key="2">
    <source>
        <dbReference type="SAM" id="MobiDB-lite"/>
    </source>
</evidence>
<dbReference type="Gene3D" id="1.10.3480.10">
    <property type="entry name" value="TorD-like"/>
    <property type="match status" value="1"/>
</dbReference>
<dbReference type="EMBL" id="CP072801">
    <property type="protein sequence ID" value="QTR46331.1"/>
    <property type="molecule type" value="Genomic_DNA"/>
</dbReference>
<dbReference type="SUPFAM" id="SSF89155">
    <property type="entry name" value="TorD-like"/>
    <property type="match status" value="1"/>
</dbReference>
<dbReference type="PANTHER" id="PTHR43680:SF2">
    <property type="entry name" value="NITRATE REDUCTASE MOLYBDENUM COFACTOR ASSEMBLY CHAPERONE NARJ"/>
    <property type="match status" value="1"/>
</dbReference>
<evidence type="ECO:0000313" key="4">
    <source>
        <dbReference type="Proteomes" id="UP000672039"/>
    </source>
</evidence>
<keyword evidence="1" id="KW-0534">Nitrate assimilation</keyword>
<dbReference type="InterPro" id="IPR003765">
    <property type="entry name" value="NO3_reductase_chaperone_NarJ"/>
</dbReference>
<evidence type="ECO:0000313" key="3">
    <source>
        <dbReference type="EMBL" id="QTR46331.1"/>
    </source>
</evidence>